<keyword evidence="2" id="KW-1185">Reference proteome</keyword>
<gene>
    <name evidence="1" type="ORF">BPSY_1920</name>
</gene>
<dbReference type="EMBL" id="JGZI01000010">
    <property type="protein sequence ID" value="KFI81512.1"/>
    <property type="molecule type" value="Genomic_DNA"/>
</dbReference>
<comment type="caution">
    <text evidence="1">The sequence shown here is derived from an EMBL/GenBank/DDBJ whole genome shotgun (WGS) entry which is preliminary data.</text>
</comment>
<accession>A0A087CE12</accession>
<organism evidence="1 2">
    <name type="scientific">Bifidobacterium psychraerophilum</name>
    <dbReference type="NCBI Taxonomy" id="218140"/>
    <lineage>
        <taxon>Bacteria</taxon>
        <taxon>Bacillati</taxon>
        <taxon>Actinomycetota</taxon>
        <taxon>Actinomycetes</taxon>
        <taxon>Bifidobacteriales</taxon>
        <taxon>Bifidobacteriaceae</taxon>
        <taxon>Bifidobacterium</taxon>
    </lineage>
</organism>
<evidence type="ECO:0000313" key="2">
    <source>
        <dbReference type="Proteomes" id="UP000029050"/>
    </source>
</evidence>
<protein>
    <submittedName>
        <fullName evidence="1">Uncharacterized protein</fullName>
    </submittedName>
</protein>
<dbReference type="Proteomes" id="UP000029050">
    <property type="component" value="Unassembled WGS sequence"/>
</dbReference>
<name>A0A087CE12_9BIFI</name>
<dbReference type="AlphaFoldDB" id="A0A087CE12"/>
<proteinExistence type="predicted"/>
<evidence type="ECO:0000313" key="1">
    <source>
        <dbReference type="EMBL" id="KFI81512.1"/>
    </source>
</evidence>
<reference evidence="1 2" key="1">
    <citation type="submission" date="2014-03" db="EMBL/GenBank/DDBJ databases">
        <title>Genomics of Bifidobacteria.</title>
        <authorList>
            <person name="Ventura M."/>
            <person name="Milani C."/>
            <person name="Lugli G.A."/>
        </authorList>
    </citation>
    <scope>NUCLEOTIDE SEQUENCE [LARGE SCALE GENOMIC DNA]</scope>
    <source>
        <strain evidence="1 2">LMG 21775</strain>
    </source>
</reference>
<dbReference type="STRING" id="218140.BPSY_1920"/>
<sequence length="95" mass="10210">MPAACISSASISANTYSPMLASAFGASHLRTLSLFPYLAASLVQEPDYSAFTWNTMIVQAPVIFITTPIAQYQQVGIGYTGIKDKRRAHHESAGT</sequence>